<feature type="chain" id="PRO_5010573589" evidence="1">
    <location>
        <begin position="22"/>
        <end position="159"/>
    </location>
</feature>
<dbReference type="AlphaFoldDB" id="A0A1T5MD88"/>
<dbReference type="Proteomes" id="UP000190961">
    <property type="component" value="Unassembled WGS sequence"/>
</dbReference>
<evidence type="ECO:0000259" key="2">
    <source>
        <dbReference type="Pfam" id="PF13474"/>
    </source>
</evidence>
<feature type="domain" description="SnoaL-like" evidence="2">
    <location>
        <begin position="26"/>
        <end position="138"/>
    </location>
</feature>
<keyword evidence="1" id="KW-0732">Signal</keyword>
<dbReference type="STRING" id="688867.SAMN05660236_5085"/>
<keyword evidence="4" id="KW-1185">Reference proteome</keyword>
<name>A0A1T5MD88_9BACT</name>
<dbReference type="SUPFAM" id="SSF54427">
    <property type="entry name" value="NTF2-like"/>
    <property type="match status" value="1"/>
</dbReference>
<dbReference type="Pfam" id="PF13474">
    <property type="entry name" value="SnoaL_3"/>
    <property type="match status" value="1"/>
</dbReference>
<reference evidence="3 4" key="1">
    <citation type="submission" date="2017-02" db="EMBL/GenBank/DDBJ databases">
        <authorList>
            <person name="Peterson S.W."/>
        </authorList>
    </citation>
    <scope>NUCLEOTIDE SEQUENCE [LARGE SCALE GENOMIC DNA]</scope>
    <source>
        <strain evidence="3 4">DSM 25262</strain>
    </source>
</reference>
<organism evidence="3 4">
    <name type="scientific">Ohtaekwangia koreensis</name>
    <dbReference type="NCBI Taxonomy" id="688867"/>
    <lineage>
        <taxon>Bacteria</taxon>
        <taxon>Pseudomonadati</taxon>
        <taxon>Bacteroidota</taxon>
        <taxon>Cytophagia</taxon>
        <taxon>Cytophagales</taxon>
        <taxon>Fulvivirgaceae</taxon>
        <taxon>Ohtaekwangia</taxon>
    </lineage>
</organism>
<sequence>MRTIHFAILLLIAIAPATLQAQQKEINKLIDDWHKAAATANFDSFFGSMAENSIYIGTDATERWTKQEFISFAKPHFDKGKAWDFKPYDRDLHVTSSGDFAWFSELLTTWMGTCRGSGILRKTSAGWKIEQYHLSVTVPNEVIKDFIALVDSHQMKQDK</sequence>
<gene>
    <name evidence="3" type="ORF">SAMN05660236_5085</name>
</gene>
<evidence type="ECO:0000313" key="3">
    <source>
        <dbReference type="EMBL" id="SKC86190.1"/>
    </source>
</evidence>
<dbReference type="Gene3D" id="3.10.450.50">
    <property type="match status" value="1"/>
</dbReference>
<evidence type="ECO:0000256" key="1">
    <source>
        <dbReference type="SAM" id="SignalP"/>
    </source>
</evidence>
<accession>A0A1T5MD88</accession>
<dbReference type="InterPro" id="IPR037401">
    <property type="entry name" value="SnoaL-like"/>
</dbReference>
<feature type="signal peptide" evidence="1">
    <location>
        <begin position="1"/>
        <end position="21"/>
    </location>
</feature>
<dbReference type="EMBL" id="FUZU01000004">
    <property type="protein sequence ID" value="SKC86190.1"/>
    <property type="molecule type" value="Genomic_DNA"/>
</dbReference>
<proteinExistence type="predicted"/>
<evidence type="ECO:0000313" key="4">
    <source>
        <dbReference type="Proteomes" id="UP000190961"/>
    </source>
</evidence>
<dbReference type="OrthoDB" id="271716at2"/>
<dbReference type="InterPro" id="IPR032710">
    <property type="entry name" value="NTF2-like_dom_sf"/>
</dbReference>
<protein>
    <submittedName>
        <fullName evidence="3">SnoaL-like domain-containing protein</fullName>
    </submittedName>
</protein>
<dbReference type="RefSeq" id="WP_079689584.1">
    <property type="nucleotide sequence ID" value="NZ_FUZU01000004.1"/>
</dbReference>